<evidence type="ECO:0000313" key="1">
    <source>
        <dbReference type="EMBL" id="MFC6759344.1"/>
    </source>
</evidence>
<keyword evidence="2" id="KW-1185">Reference proteome</keyword>
<gene>
    <name evidence="1" type="ORF">ACFQFQ_07320</name>
</gene>
<protein>
    <submittedName>
        <fullName evidence="1">Uncharacterized protein</fullName>
    </submittedName>
</protein>
<reference evidence="2" key="1">
    <citation type="journal article" date="2019" name="Int. J. Syst. Evol. Microbiol.">
        <title>The Global Catalogue of Microorganisms (GCM) 10K type strain sequencing project: providing services to taxonomists for standard genome sequencing and annotation.</title>
        <authorList>
            <consortium name="The Broad Institute Genomics Platform"/>
            <consortium name="The Broad Institute Genome Sequencing Center for Infectious Disease"/>
            <person name="Wu L."/>
            <person name="Ma J."/>
        </authorList>
    </citation>
    <scope>NUCLEOTIDE SEQUENCE [LARGE SCALE GENOMIC DNA]</scope>
    <source>
        <strain evidence="2">CCUG 66188</strain>
    </source>
</reference>
<comment type="caution">
    <text evidence="1">The sequence shown here is derived from an EMBL/GenBank/DDBJ whole genome shotgun (WGS) entry which is preliminary data.</text>
</comment>
<evidence type="ECO:0000313" key="2">
    <source>
        <dbReference type="Proteomes" id="UP001596353"/>
    </source>
</evidence>
<name>A0ABW2B2U5_9RHOB</name>
<dbReference type="Proteomes" id="UP001596353">
    <property type="component" value="Unassembled WGS sequence"/>
</dbReference>
<organism evidence="1 2">
    <name type="scientific">Sulfitobacter porphyrae</name>
    <dbReference type="NCBI Taxonomy" id="1246864"/>
    <lineage>
        <taxon>Bacteria</taxon>
        <taxon>Pseudomonadati</taxon>
        <taxon>Pseudomonadota</taxon>
        <taxon>Alphaproteobacteria</taxon>
        <taxon>Rhodobacterales</taxon>
        <taxon>Roseobacteraceae</taxon>
        <taxon>Sulfitobacter</taxon>
    </lineage>
</organism>
<sequence length="62" mass="6750">MPLAKPVQIPIVAEGPRLADNQHACAGLFGPEWVDLQRNTPEFPPGGKYRHVSAVKQTVSDN</sequence>
<dbReference type="EMBL" id="JBHSWG010000001">
    <property type="protein sequence ID" value="MFC6759344.1"/>
    <property type="molecule type" value="Genomic_DNA"/>
</dbReference>
<accession>A0ABW2B2U5</accession>
<proteinExistence type="predicted"/>